<protein>
    <recommendedName>
        <fullName evidence="3">F-box domain-containing protein</fullName>
    </recommendedName>
</protein>
<organism evidence="2">
    <name type="scientific">viral metagenome</name>
    <dbReference type="NCBI Taxonomy" id="1070528"/>
    <lineage>
        <taxon>unclassified sequences</taxon>
        <taxon>metagenomes</taxon>
        <taxon>organismal metagenomes</taxon>
    </lineage>
</organism>
<evidence type="ECO:0000256" key="1">
    <source>
        <dbReference type="SAM" id="Coils"/>
    </source>
</evidence>
<name>A0A6C0FB67_9ZZZZ</name>
<keyword evidence="1" id="KW-0175">Coiled coil</keyword>
<reference evidence="2" key="1">
    <citation type="journal article" date="2020" name="Nature">
        <title>Giant virus diversity and host interactions through global metagenomics.</title>
        <authorList>
            <person name="Schulz F."/>
            <person name="Roux S."/>
            <person name="Paez-Espino D."/>
            <person name="Jungbluth S."/>
            <person name="Walsh D.A."/>
            <person name="Denef V.J."/>
            <person name="McMahon K.D."/>
            <person name="Konstantinidis K.T."/>
            <person name="Eloe-Fadrosh E.A."/>
            <person name="Kyrpides N.C."/>
            <person name="Woyke T."/>
        </authorList>
    </citation>
    <scope>NUCLEOTIDE SEQUENCE</scope>
    <source>
        <strain evidence="2">GVMAG-S-ERX555931-87</strain>
    </source>
</reference>
<proteinExistence type="predicted"/>
<evidence type="ECO:0000313" key="2">
    <source>
        <dbReference type="EMBL" id="QHT36415.1"/>
    </source>
</evidence>
<accession>A0A6C0FB67</accession>
<feature type="coiled-coil region" evidence="1">
    <location>
        <begin position="239"/>
        <end position="273"/>
    </location>
</feature>
<sequence length="284" mass="33950">MYGLNDIPYDVFFNFFFPHMNIKDIGRLSQINKAMKNNCNTNEIWKELYMITTKPKILDTSVHFGHKWFRCWISGKLKDASGQPREFSEYHMKNWKGEEDERIKSWDLKPVLEPMTFHSGFIGYNERYYHNCFSKYGTNSPFPSWSDTGIPWDNTKVWMKDQPLERRNEFFTIIYKVWVEQNRRDGYSTVNLCRCRDHYLPSTIGNTGIKINYSNYKKRTLSKYRTKAKNKIRPLKINLDKKNMEIQEIEKKLQNLRNEAKSIEGEYKKNINLTNNLTETIGNL</sequence>
<evidence type="ECO:0008006" key="3">
    <source>
        <dbReference type="Google" id="ProtNLM"/>
    </source>
</evidence>
<dbReference type="AlphaFoldDB" id="A0A6C0FB67"/>
<dbReference type="EMBL" id="MN738742">
    <property type="protein sequence ID" value="QHT36415.1"/>
    <property type="molecule type" value="Genomic_DNA"/>
</dbReference>